<evidence type="ECO:0000256" key="2">
    <source>
        <dbReference type="ARBA" id="ARBA00022491"/>
    </source>
</evidence>
<dbReference type="FunFam" id="1.25.40.10:FF:000078">
    <property type="entry name" value="Transcriptional corepressor Cyc8"/>
    <property type="match status" value="1"/>
</dbReference>
<dbReference type="InterPro" id="IPR013105">
    <property type="entry name" value="TPR_2"/>
</dbReference>
<evidence type="ECO:0000256" key="8">
    <source>
        <dbReference type="ARBA" id="ARBA00061082"/>
    </source>
</evidence>
<dbReference type="PROSITE" id="PS50293">
    <property type="entry name" value="TPR_REGION"/>
    <property type="match status" value="1"/>
</dbReference>
<evidence type="ECO:0000256" key="7">
    <source>
        <dbReference type="ARBA" id="ARBA00023242"/>
    </source>
</evidence>
<keyword evidence="6" id="KW-0804">Transcription</keyword>
<evidence type="ECO:0000256" key="6">
    <source>
        <dbReference type="ARBA" id="ARBA00023163"/>
    </source>
</evidence>
<feature type="region of interest" description="Disordered" evidence="10">
    <location>
        <begin position="742"/>
        <end position="768"/>
    </location>
</feature>
<dbReference type="SUPFAM" id="SSF48452">
    <property type="entry name" value="TPR-like"/>
    <property type="match status" value="2"/>
</dbReference>
<organism evidence="11 12">
    <name type="scientific">Purpureocillium lilacinum</name>
    <name type="common">Paecilomyces lilacinus</name>
    <dbReference type="NCBI Taxonomy" id="33203"/>
    <lineage>
        <taxon>Eukaryota</taxon>
        <taxon>Fungi</taxon>
        <taxon>Dikarya</taxon>
        <taxon>Ascomycota</taxon>
        <taxon>Pezizomycotina</taxon>
        <taxon>Sordariomycetes</taxon>
        <taxon>Hypocreomycetidae</taxon>
        <taxon>Hypocreales</taxon>
        <taxon>Ophiocordycipitaceae</taxon>
        <taxon>Purpureocillium</taxon>
    </lineage>
</organism>
<comment type="caution">
    <text evidence="11">The sequence shown here is derived from an EMBL/GenBank/DDBJ whole genome shotgun (WGS) entry which is preliminary data.</text>
</comment>
<feature type="compositionally biased region" description="Basic and acidic residues" evidence="10">
    <location>
        <begin position="2233"/>
        <end position="2242"/>
    </location>
</feature>
<dbReference type="GO" id="GO:0000122">
    <property type="term" value="P:negative regulation of transcription by RNA polymerase II"/>
    <property type="evidence" value="ECO:0007669"/>
    <property type="project" value="TreeGrafter"/>
</dbReference>
<feature type="region of interest" description="Disordered" evidence="10">
    <location>
        <begin position="1"/>
        <end position="53"/>
    </location>
</feature>
<dbReference type="Gene3D" id="1.25.40.10">
    <property type="entry name" value="Tetratricopeptide repeat domain"/>
    <property type="match status" value="2"/>
</dbReference>
<feature type="region of interest" description="Disordered" evidence="10">
    <location>
        <begin position="612"/>
        <end position="636"/>
    </location>
</feature>
<feature type="compositionally biased region" description="Low complexity" evidence="10">
    <location>
        <begin position="2160"/>
        <end position="2171"/>
    </location>
</feature>
<accession>A0A2U3EHF6</accession>
<evidence type="ECO:0000313" key="12">
    <source>
        <dbReference type="Proteomes" id="UP000245956"/>
    </source>
</evidence>
<comment type="subcellular location">
    <subcellularLocation>
        <location evidence="1">Nucleus</location>
    </subcellularLocation>
</comment>
<feature type="repeat" description="TPR" evidence="9">
    <location>
        <begin position="1786"/>
        <end position="1819"/>
    </location>
</feature>
<feature type="repeat" description="TPR" evidence="9">
    <location>
        <begin position="1966"/>
        <end position="1999"/>
    </location>
</feature>
<comment type="similarity">
    <text evidence="8">Belongs to the CYC8/SSN6 family.</text>
</comment>
<feature type="repeat" description="TPR" evidence="9">
    <location>
        <begin position="1682"/>
        <end position="1715"/>
    </location>
</feature>
<feature type="region of interest" description="Disordered" evidence="10">
    <location>
        <begin position="542"/>
        <end position="572"/>
    </location>
</feature>
<feature type="compositionally biased region" description="Polar residues" evidence="10">
    <location>
        <begin position="2393"/>
        <end position="2405"/>
    </location>
</feature>
<sequence length="2493" mass="269332">MASGNKGQEAKKQGRKSKRKTTSPRLLRPSYDVCQSKKANRAPRGGWLESGSQGGSVLSSTYYIFEIRGRDTFVTGQVRKARSRARASKKEQSQRPGGRGVMIVARAAANVVCRSGAASRAKRYYVRTSEEKARAKPAESGVLPSPTFHLAGLVRIPIPSHPMHPSCSVSAPWSPGDASGSGRLSSIFSGHTADAHPKRPQNIPVAGHYTQPLFLAQSSRAEQGRVWAEVEAEAEAYGTSSSTDRGRGRIYEDVCTVPTRMRMRRRHAWRAARDEVGAGGQTSQTRTWHHPSMAHRRPISRAWRTCCAPRPVRRPFSPLTLTLSALVYLQKKPRLDGSHATPMEPGRRRRTRDATCPRKVALDERTSIHPMRGAPRGSGEGGLPLASARHHQQQVRFFGRGTGPLQALLPAVTGPRRTAKDGTCMAPGPAFERGETVGVRRIRSISQTAFGVRGVMSRPRVSREMFRHGSGCAVGYEVLCQHVVHTHGKVTNEQGKLWLLLHARNTGCVGVEASPRLEVRCGTAAETGMPSSGSVVLELCGDERTPTRRNRTSQKPPDDLLELPPPPPLEGRMGLTGTVAGQGLGQEPSWAGGPPGGLRLQAARTAAQGQIRRRLGVARQRASGATQERDREEGGAAAAVGDELGLGPRVGASLFLPGPLGSPCSVLFLGDGGGGGGGAGWCGDAREWSRTQATTMMTDDGKAMEGEGAWLRLLLPAGVRKGGEGVRVGAFPRAPQAGRQTTLNAGHTQRAAPAQPSPDSLPRPRRRRRRVEGGCWAAALGPAGCVSTGSLPFSVQRAGGQAGGAFFQAADMRSILALWPASATHLSAWQGQPQHQVSALPCPTRWWRPRPTPEPVHLGGLNSFQVVRHALFSGDDDCIGESAPKPQDIGNRRWSLAAAALLSRSNIWARVRSAANSHRAITAAGTVYEFVWLASKEITGHPFQGTKSGNPPSSVAAPPTRRLRPCDTHGPRAERQQMCDEAPPSSARGGAAHKLSSRLAFLPSQGDLSGSFRLSTYSRAACYRVKEVKRLRNQTPGDLRPCGAAPVALGKASLRICLFAAAGVGKGEDNFKGSAGIWLASSSQGELRVGLGFVHRAYRAADRTPHWQPQGAADTWMPGTTGAGRRVCGNAHELLDRRALPIRCMIAFQVSCTKAGGGSSGSWRASLPTIPRAAEISGWQGRHPAPHQVWLVRQSAATPPAAHICLRRPTHVTGGGLRRGRTGQDIWDGQTHAQGRSVILRSGTTPSSFYRSTNCARARAAALEKPREGVPQNLACARPRALAALWDMMAAQQSAADVTRARTHTHTHTPGRGSRRDGDGLCYSMHRRHHRSHRRPGRGTSKTWGGRAAVFHLKSHAVGGAQARQSRAAPPSPSKLCAVGVEAPAAAAAAAATAAAQAAAVVVSCRIHGWKGWGPDSERQPRPGQGATWKLARHASLHWQQQGNERTPGANHLHLRMHLQQRWRAAPAPAPPLLLQRLQRLAPEHLSLRAPLPPGQHQSTASIQAGYVPKPPSVQMGVAGVGGPRFASPRHALRARSAPVPSHILMDLTRDALTLRSPPLDRPRRALHRPLLPLPRRSAILHPPGLSCALLNPGGGRFLGHFSCVHAPTASALRHPPSAYDASTSPRLSPTPAASRFRPPAMANHHPSPTMMQMQHQAQVAPPQNVQPGHFAPSHQINAMNEAVWLQIGSFSELLRVPDEAMHAYERALQANPNSTAAMNAIGMLLKGREAFDKALEFFRAIVQLEQNNGEAWGNLGHCYLMTENLQKAYDAYQQALVNLRDPKDPMLWYGIGILYDRYGSYDYAEEAFSQVMQIQPDFEKANEIYFRLGIIYKQQSKFQQSLECFKYIVNSPPGPLTQEDIWFQIGHVHEQQKDFESAKAAYQRVLDHSPNHAKVLQQLGWLHHQQSNAYETQDRAIQYLEKSVSADNSDAQSWYLLGRCYMSQQKYPKAYEAYQQAVYRDGKNPTFWCSIGVLYYQINQYRDALDAYSRAIRLNPYISEVWYDLGTLYESCNNQIADALDAYQRAAELDPGNPHIKARLQLLRSGGSNGGAPPAPQPADVHPHAYQAAGPTGPVGPQWGGSTQQPPSSGPPPPPAGAGENWARGLSNVNPPPQPPNPYDGREQFRGPPPPPQRQPSPQQEQQMRQQQYPEAGRGGPGPARRGPSPAPAGHQYSQGPPPPPPSQQGPPPPPGGDRRVVNPLWSGASPSHAANGANPPPNGMAPFRPNNSPRADGRGAHENRMPSPKSAYPQHQPPPPAYPHHPEAPSQAGAEGGPAPTAGPPEPSAQRLDDRPPSVGPKRMREWEEESAAKKQANEENRARLDDMRHRRPSTPPRDAYRRNSSESRRIEEQRRADEPRKVEERRAASDSYHPSEAAHHPQPVGPSQLPPMQQPSEPMQGVSQEKPSAGPAPKEERPPAEQPAPASAAPAPAEPERAARKMDVDEDYDDSGEDDKKAVLTNGSAPAPGSADGKTTTPTSAGVNGSSATATKTE</sequence>
<keyword evidence="5" id="KW-0805">Transcription regulation</keyword>
<feature type="repeat" description="TPR" evidence="9">
    <location>
        <begin position="1716"/>
        <end position="1749"/>
    </location>
</feature>
<evidence type="ECO:0000256" key="4">
    <source>
        <dbReference type="ARBA" id="ARBA00022803"/>
    </source>
</evidence>
<dbReference type="PANTHER" id="PTHR14017:SF1">
    <property type="entry name" value="LD02225P"/>
    <property type="match status" value="1"/>
</dbReference>
<dbReference type="Pfam" id="PF12895">
    <property type="entry name" value="ANAPC3"/>
    <property type="match status" value="1"/>
</dbReference>
<dbReference type="Proteomes" id="UP000245956">
    <property type="component" value="Unassembled WGS sequence"/>
</dbReference>
<feature type="compositionally biased region" description="Basic residues" evidence="10">
    <location>
        <begin position="13"/>
        <end position="22"/>
    </location>
</feature>
<feature type="repeat" description="TPR" evidence="9">
    <location>
        <begin position="1932"/>
        <end position="1965"/>
    </location>
</feature>
<feature type="repeat" description="TPR" evidence="9">
    <location>
        <begin position="1823"/>
        <end position="1856"/>
    </location>
</feature>
<feature type="region of interest" description="Disordered" evidence="10">
    <location>
        <begin position="2045"/>
        <end position="2493"/>
    </location>
</feature>
<feature type="compositionally biased region" description="Low complexity" evidence="10">
    <location>
        <begin position="2266"/>
        <end position="2278"/>
    </location>
</feature>
<feature type="region of interest" description="Disordered" evidence="10">
    <location>
        <begin position="270"/>
        <end position="295"/>
    </location>
</feature>
<feature type="repeat" description="TPR" evidence="9">
    <location>
        <begin position="1860"/>
        <end position="1893"/>
    </location>
</feature>
<dbReference type="GO" id="GO:0017053">
    <property type="term" value="C:transcription repressor complex"/>
    <property type="evidence" value="ECO:0007669"/>
    <property type="project" value="TreeGrafter"/>
</dbReference>
<feature type="compositionally biased region" description="Basic and acidic residues" evidence="10">
    <location>
        <begin position="964"/>
        <end position="978"/>
    </location>
</feature>
<dbReference type="EMBL" id="LCWV01000004">
    <property type="protein sequence ID" value="PWI73938.1"/>
    <property type="molecule type" value="Genomic_DNA"/>
</dbReference>
<gene>
    <name evidence="11" type="ORF">PCL_09214</name>
</gene>
<dbReference type="Pfam" id="PF13432">
    <property type="entry name" value="TPR_16"/>
    <property type="match status" value="1"/>
</dbReference>
<keyword evidence="4 9" id="KW-0802">TPR repeat</keyword>
<dbReference type="GO" id="GO:0000978">
    <property type="term" value="F:RNA polymerase II cis-regulatory region sequence-specific DNA binding"/>
    <property type="evidence" value="ECO:0007669"/>
    <property type="project" value="TreeGrafter"/>
</dbReference>
<evidence type="ECO:0000256" key="10">
    <source>
        <dbReference type="SAM" id="MobiDB-lite"/>
    </source>
</evidence>
<keyword evidence="3" id="KW-0677">Repeat</keyword>
<feature type="region of interest" description="Disordered" evidence="10">
    <location>
        <begin position="941"/>
        <end position="990"/>
    </location>
</feature>
<feature type="compositionally biased region" description="Acidic residues" evidence="10">
    <location>
        <begin position="2443"/>
        <end position="2452"/>
    </location>
</feature>
<proteinExistence type="inferred from homology"/>
<evidence type="ECO:0000256" key="9">
    <source>
        <dbReference type="PROSITE-ProRule" id="PRU00339"/>
    </source>
</evidence>
<dbReference type="GO" id="GO:0005634">
    <property type="term" value="C:nucleus"/>
    <property type="evidence" value="ECO:0007669"/>
    <property type="project" value="UniProtKB-SubCell"/>
</dbReference>
<keyword evidence="2" id="KW-0678">Repressor</keyword>
<dbReference type="FunFam" id="1.25.40.10:FF:000403">
    <property type="entry name" value="General transcriptional repressor, putative"/>
    <property type="match status" value="1"/>
</dbReference>
<reference evidence="11 12" key="1">
    <citation type="journal article" date="2016" name="Front. Microbiol.">
        <title>Genome and transcriptome sequences reveal the specific parasitism of the nematophagous Purpureocillium lilacinum 36-1.</title>
        <authorList>
            <person name="Xie J."/>
            <person name="Li S."/>
            <person name="Mo C."/>
            <person name="Xiao X."/>
            <person name="Peng D."/>
            <person name="Wang G."/>
            <person name="Xiao Y."/>
        </authorList>
    </citation>
    <scope>NUCLEOTIDE SEQUENCE [LARGE SCALE GENOMIC DNA]</scope>
    <source>
        <strain evidence="11 12">36-1</strain>
    </source>
</reference>
<evidence type="ECO:0000256" key="3">
    <source>
        <dbReference type="ARBA" id="ARBA00022737"/>
    </source>
</evidence>
<name>A0A2U3EHF6_PURLI</name>
<dbReference type="Pfam" id="PF07719">
    <property type="entry name" value="TPR_2"/>
    <property type="match status" value="1"/>
</dbReference>
<dbReference type="GO" id="GO:0031490">
    <property type="term" value="F:chromatin DNA binding"/>
    <property type="evidence" value="ECO:0007669"/>
    <property type="project" value="TreeGrafter"/>
</dbReference>
<evidence type="ECO:0000256" key="1">
    <source>
        <dbReference type="ARBA" id="ARBA00004123"/>
    </source>
</evidence>
<keyword evidence="7" id="KW-0539">Nucleus</keyword>
<feature type="compositionally biased region" description="Basic and acidic residues" evidence="10">
    <location>
        <begin position="2301"/>
        <end position="2327"/>
    </location>
</feature>
<feature type="compositionally biased region" description="Polar residues" evidence="10">
    <location>
        <begin position="2472"/>
        <end position="2493"/>
    </location>
</feature>
<dbReference type="InterPro" id="IPR051630">
    <property type="entry name" value="Corepressor-Demethylase"/>
</dbReference>
<feature type="repeat" description="TPR" evidence="9">
    <location>
        <begin position="1750"/>
        <end position="1783"/>
    </location>
</feature>
<feature type="region of interest" description="Disordered" evidence="10">
    <location>
        <begin position="79"/>
        <end position="99"/>
    </location>
</feature>
<feature type="compositionally biased region" description="Basic and acidic residues" evidence="10">
    <location>
        <begin position="2337"/>
        <end position="2367"/>
    </location>
</feature>
<feature type="compositionally biased region" description="Low complexity" evidence="10">
    <location>
        <begin position="2204"/>
        <end position="2215"/>
    </location>
</feature>
<feature type="compositionally biased region" description="Pro residues" evidence="10">
    <location>
        <begin position="2177"/>
        <end position="2193"/>
    </location>
</feature>
<dbReference type="PANTHER" id="PTHR14017">
    <property type="entry name" value="LYSINE-SPECIFIC DEMETHYLASE"/>
    <property type="match status" value="1"/>
</dbReference>
<feature type="compositionally biased region" description="Low complexity" evidence="10">
    <location>
        <begin position="2077"/>
        <end position="2088"/>
    </location>
</feature>
<dbReference type="PROSITE" id="PS50005">
    <property type="entry name" value="TPR"/>
    <property type="match status" value="8"/>
</dbReference>
<protein>
    <submittedName>
        <fullName evidence="11">Transcriptional corepressor Cyc8</fullName>
    </submittedName>
</protein>
<feature type="compositionally biased region" description="Low complexity" evidence="10">
    <location>
        <begin position="2137"/>
        <end position="2153"/>
    </location>
</feature>
<evidence type="ECO:0000256" key="5">
    <source>
        <dbReference type="ARBA" id="ARBA00023015"/>
    </source>
</evidence>
<dbReference type="InterPro" id="IPR011990">
    <property type="entry name" value="TPR-like_helical_dom_sf"/>
</dbReference>
<evidence type="ECO:0000313" key="11">
    <source>
        <dbReference type="EMBL" id="PWI73938.1"/>
    </source>
</evidence>
<dbReference type="SMART" id="SM00028">
    <property type="entry name" value="TPR"/>
    <property type="match status" value="10"/>
</dbReference>
<feature type="compositionally biased region" description="Basic and acidic residues" evidence="10">
    <location>
        <begin position="2433"/>
        <end position="2442"/>
    </location>
</feature>
<dbReference type="InterPro" id="IPR019734">
    <property type="entry name" value="TPR_rpt"/>
</dbReference>